<evidence type="ECO:0000313" key="2">
    <source>
        <dbReference type="Proteomes" id="UP000026960"/>
    </source>
</evidence>
<name>A0A0D3GMN3_9ORYZ</name>
<dbReference type="PaxDb" id="65489-OBART07G04170.1"/>
<protein>
    <submittedName>
        <fullName evidence="1">Uncharacterized protein</fullName>
    </submittedName>
</protein>
<dbReference type="Gramene" id="OBART07G04170.1">
    <property type="protein sequence ID" value="OBART07G04170.1"/>
    <property type="gene ID" value="OBART07G04170"/>
</dbReference>
<evidence type="ECO:0000313" key="1">
    <source>
        <dbReference type="EnsemblPlants" id="OBART07G04170.1"/>
    </source>
</evidence>
<reference evidence="1" key="2">
    <citation type="submission" date="2015-03" db="UniProtKB">
        <authorList>
            <consortium name="EnsemblPlants"/>
        </authorList>
    </citation>
    <scope>IDENTIFICATION</scope>
</reference>
<proteinExistence type="predicted"/>
<organism evidence="1">
    <name type="scientific">Oryza barthii</name>
    <dbReference type="NCBI Taxonomy" id="65489"/>
    <lineage>
        <taxon>Eukaryota</taxon>
        <taxon>Viridiplantae</taxon>
        <taxon>Streptophyta</taxon>
        <taxon>Embryophyta</taxon>
        <taxon>Tracheophyta</taxon>
        <taxon>Spermatophyta</taxon>
        <taxon>Magnoliopsida</taxon>
        <taxon>Liliopsida</taxon>
        <taxon>Poales</taxon>
        <taxon>Poaceae</taxon>
        <taxon>BOP clade</taxon>
        <taxon>Oryzoideae</taxon>
        <taxon>Oryzeae</taxon>
        <taxon>Oryzinae</taxon>
        <taxon>Oryza</taxon>
    </lineage>
</organism>
<dbReference type="AlphaFoldDB" id="A0A0D3GMN3"/>
<keyword evidence="2" id="KW-1185">Reference proteome</keyword>
<dbReference type="HOGENOM" id="CLU_901305_0_0_1"/>
<dbReference type="EnsemblPlants" id="OBART07G04170.1">
    <property type="protein sequence ID" value="OBART07G04170.1"/>
    <property type="gene ID" value="OBART07G04170"/>
</dbReference>
<accession>A0A0D3GMN3</accession>
<sequence>MATNTQSAMNTPVARGSRHDTSACSLSACVATSPTIACSRAPTILARSYLARTTSGGLELGIASNSSSSSSLSAASAMDARTHGSIGSHLGWSGISGRWLRRRRRRRSDGLVEVVDPETDLAANPVEEALLLEGEVDERLLTLADELARVEADAAEEVAPAAGADADVVEDGHLERLAADVAGAGAGDAGEVELERLVPRRVELARHGVRLAALAVEVNAGVRARRARAVLGEQVPRLHHLHHQLPHRLGRRHCRTPLLILQLRPAVQRYYHVAGELRLHGWTLSLAVSLACVCVRDFKVFIYLLINRA</sequence>
<reference evidence="1" key="1">
    <citation type="journal article" date="2009" name="Rice">
        <title>De Novo Next Generation Sequencing of Plant Genomes.</title>
        <authorList>
            <person name="Rounsley S."/>
            <person name="Marri P.R."/>
            <person name="Yu Y."/>
            <person name="He R."/>
            <person name="Sisneros N."/>
            <person name="Goicoechea J.L."/>
            <person name="Lee S.J."/>
            <person name="Angelova A."/>
            <person name="Kudrna D."/>
            <person name="Luo M."/>
            <person name="Affourtit J."/>
            <person name="Desany B."/>
            <person name="Knight J."/>
            <person name="Niazi F."/>
            <person name="Egholm M."/>
            <person name="Wing R.A."/>
        </authorList>
    </citation>
    <scope>NUCLEOTIDE SEQUENCE [LARGE SCALE GENOMIC DNA]</scope>
    <source>
        <strain evidence="1">cv. IRGC 105608</strain>
    </source>
</reference>
<dbReference type="Proteomes" id="UP000026960">
    <property type="component" value="Chromosome 7"/>
</dbReference>